<feature type="compositionally biased region" description="Low complexity" evidence="4">
    <location>
        <begin position="201"/>
        <end position="227"/>
    </location>
</feature>
<dbReference type="InterPro" id="IPR050468">
    <property type="entry name" value="Cuticle_Struct_Prot"/>
</dbReference>
<accession>A0A6J1NTQ7</accession>
<keyword evidence="1 3" id="KW-0193">Cuticle</keyword>
<feature type="region of interest" description="Disordered" evidence="4">
    <location>
        <begin position="95"/>
        <end position="126"/>
    </location>
</feature>
<feature type="region of interest" description="Disordered" evidence="4">
    <location>
        <begin position="322"/>
        <end position="344"/>
    </location>
</feature>
<dbReference type="InterPro" id="IPR031311">
    <property type="entry name" value="CHIT_BIND_RR_consensus"/>
</dbReference>
<feature type="region of interest" description="Disordered" evidence="4">
    <location>
        <begin position="269"/>
        <end position="292"/>
    </location>
</feature>
<dbReference type="Pfam" id="PF00379">
    <property type="entry name" value="Chitin_bind_4"/>
    <property type="match status" value="2"/>
</dbReference>
<sequence>MCRIKTVCVLLCVVLCYFEAQGADKYTDENRPYEFGFTIDGEQHRHEKKDENGIIMGEFGFITADGVYHVTVYATDENGNFKIISIKNIRVKPYPTAPDTGGRQGHSLSFSPTKQASTPQTTTKNKQIKQEISSSIKACSGCKIPTTTTTTTPQPNLASPVVVNKNNNYNNQFPATGNSQTLTQNNNNQQAFRQTENSFIQQQSSQPNLNQPNPNYQQGSISSQQQQNVPLPQNYPNQGVGQENNVQNVLNQQNYQQDEFNVGRKYLQKSQQTYQQKPSIGPNSLIPSSVGSNIQQGFNVEQQQKQGIIDGQYHLQPPYEAINDQRTSNPSQSYPQQSNTNVQNSGQNYQANAALNHAQVSNTNGNNYVQNKVNLNEPEIISQPKGDRQPKTFMDILQRVNPEQEYKSIATPTSPTAIQQNTGKPVLVAAQMQVVNKNTDVYHRNEGEKEGLPAGVTKGDLTDLLYTFNYTVGFHGHHEEGYRSGAKIGYYYVTARNGVKTRVDYVADEKGFHPRISQETLDIQSDEVPKPETEKEAKYGLKGYEFKWLYYPVDSK</sequence>
<feature type="signal peptide" evidence="5">
    <location>
        <begin position="1"/>
        <end position="22"/>
    </location>
</feature>
<name>A0A6J1NTQ7_BICAN</name>
<feature type="compositionally biased region" description="Low complexity" evidence="4">
    <location>
        <begin position="327"/>
        <end position="341"/>
    </location>
</feature>
<gene>
    <name evidence="7" type="primary">LOC112054540</name>
</gene>
<dbReference type="PANTHER" id="PTHR10380">
    <property type="entry name" value="CUTICLE PROTEIN"/>
    <property type="match status" value="1"/>
</dbReference>
<feature type="compositionally biased region" description="Polar residues" evidence="4">
    <location>
        <begin position="106"/>
        <end position="126"/>
    </location>
</feature>
<feature type="region of interest" description="Disordered" evidence="4">
    <location>
        <begin position="195"/>
        <end position="242"/>
    </location>
</feature>
<evidence type="ECO:0000313" key="7">
    <source>
        <dbReference type="RefSeq" id="XP_023950134.2"/>
    </source>
</evidence>
<keyword evidence="2 5" id="KW-0732">Signal</keyword>
<feature type="chain" id="PRO_5046685516" evidence="5">
    <location>
        <begin position="23"/>
        <end position="556"/>
    </location>
</feature>
<dbReference type="InterPro" id="IPR000618">
    <property type="entry name" value="Insect_cuticle"/>
</dbReference>
<organism evidence="6 7">
    <name type="scientific">Bicyclus anynana</name>
    <name type="common">Squinting bush brown butterfly</name>
    <dbReference type="NCBI Taxonomy" id="110368"/>
    <lineage>
        <taxon>Eukaryota</taxon>
        <taxon>Metazoa</taxon>
        <taxon>Ecdysozoa</taxon>
        <taxon>Arthropoda</taxon>
        <taxon>Hexapoda</taxon>
        <taxon>Insecta</taxon>
        <taxon>Pterygota</taxon>
        <taxon>Neoptera</taxon>
        <taxon>Endopterygota</taxon>
        <taxon>Lepidoptera</taxon>
        <taxon>Glossata</taxon>
        <taxon>Ditrysia</taxon>
        <taxon>Papilionoidea</taxon>
        <taxon>Nymphalidae</taxon>
        <taxon>Satyrinae</taxon>
        <taxon>Satyrini</taxon>
        <taxon>Mycalesina</taxon>
        <taxon>Bicyclus</taxon>
    </lineage>
</organism>
<feature type="region of interest" description="Disordered" evidence="4">
    <location>
        <begin position="145"/>
        <end position="180"/>
    </location>
</feature>
<dbReference type="RefSeq" id="XP_023950134.2">
    <property type="nucleotide sequence ID" value="XM_024094366.2"/>
</dbReference>
<dbReference type="GeneID" id="112054540"/>
<keyword evidence="6" id="KW-1185">Reference proteome</keyword>
<dbReference type="GO" id="GO:0042302">
    <property type="term" value="F:structural constituent of cuticle"/>
    <property type="evidence" value="ECO:0007669"/>
    <property type="project" value="UniProtKB-UniRule"/>
</dbReference>
<evidence type="ECO:0000313" key="6">
    <source>
        <dbReference type="Proteomes" id="UP001652582"/>
    </source>
</evidence>
<dbReference type="OrthoDB" id="6362401at2759"/>
<dbReference type="PANTHER" id="PTHR10380:SF224">
    <property type="entry name" value="CUTICULAR PROTEIN 12A"/>
    <property type="match status" value="1"/>
</dbReference>
<dbReference type="PROSITE" id="PS51155">
    <property type="entry name" value="CHIT_BIND_RR_2"/>
    <property type="match status" value="2"/>
</dbReference>
<dbReference type="KEGG" id="bany:112054540"/>
<feature type="compositionally biased region" description="Low complexity" evidence="4">
    <location>
        <begin position="161"/>
        <end position="171"/>
    </location>
</feature>
<proteinExistence type="predicted"/>
<protein>
    <submittedName>
        <fullName evidence="7">Uncharacterized protein</fullName>
    </submittedName>
</protein>
<evidence type="ECO:0000256" key="2">
    <source>
        <dbReference type="ARBA" id="ARBA00022729"/>
    </source>
</evidence>
<dbReference type="PROSITE" id="PS00233">
    <property type="entry name" value="CHIT_BIND_RR_1"/>
    <property type="match status" value="1"/>
</dbReference>
<dbReference type="AlphaFoldDB" id="A0A6J1NTQ7"/>
<dbReference type="Proteomes" id="UP001652582">
    <property type="component" value="Chromosome 7"/>
</dbReference>
<evidence type="ECO:0000256" key="5">
    <source>
        <dbReference type="SAM" id="SignalP"/>
    </source>
</evidence>
<reference evidence="7" key="1">
    <citation type="submission" date="2025-08" db="UniProtKB">
        <authorList>
            <consortium name="RefSeq"/>
        </authorList>
    </citation>
    <scope>IDENTIFICATION</scope>
</reference>
<evidence type="ECO:0000256" key="3">
    <source>
        <dbReference type="PROSITE-ProRule" id="PRU00497"/>
    </source>
</evidence>
<evidence type="ECO:0000256" key="1">
    <source>
        <dbReference type="ARBA" id="ARBA00022460"/>
    </source>
</evidence>
<evidence type="ECO:0000256" key="4">
    <source>
        <dbReference type="SAM" id="MobiDB-lite"/>
    </source>
</evidence>